<proteinExistence type="predicted"/>
<evidence type="ECO:0000313" key="2">
    <source>
        <dbReference type="Proteomes" id="UP001374535"/>
    </source>
</evidence>
<sequence>MRIWKEHYMFHYLNLQGKIEDPALERHEANEEISKSTKNELVGVLWVERKIAEKKLVQHIPVRLHVHELRTRLHHLLHRAPEIDVRVRRVGRHRHAALEQHLLSHLDLLNMSSILCERR</sequence>
<accession>A0AAQ3RNX0</accession>
<reference evidence="1 2" key="1">
    <citation type="journal article" date="2023" name="Life. Sci Alliance">
        <title>Evolutionary insights into 3D genome organization and epigenetic landscape of Vigna mungo.</title>
        <authorList>
            <person name="Junaid A."/>
            <person name="Singh B."/>
            <person name="Bhatia S."/>
        </authorList>
    </citation>
    <scope>NUCLEOTIDE SEQUENCE [LARGE SCALE GENOMIC DNA]</scope>
    <source>
        <strain evidence="1">Urdbean</strain>
    </source>
</reference>
<evidence type="ECO:0000313" key="1">
    <source>
        <dbReference type="EMBL" id="WVY98620.1"/>
    </source>
</evidence>
<gene>
    <name evidence="1" type="ORF">V8G54_030771</name>
</gene>
<organism evidence="1 2">
    <name type="scientific">Vigna mungo</name>
    <name type="common">Black gram</name>
    <name type="synonym">Phaseolus mungo</name>
    <dbReference type="NCBI Taxonomy" id="3915"/>
    <lineage>
        <taxon>Eukaryota</taxon>
        <taxon>Viridiplantae</taxon>
        <taxon>Streptophyta</taxon>
        <taxon>Embryophyta</taxon>
        <taxon>Tracheophyta</taxon>
        <taxon>Spermatophyta</taxon>
        <taxon>Magnoliopsida</taxon>
        <taxon>eudicotyledons</taxon>
        <taxon>Gunneridae</taxon>
        <taxon>Pentapetalae</taxon>
        <taxon>rosids</taxon>
        <taxon>fabids</taxon>
        <taxon>Fabales</taxon>
        <taxon>Fabaceae</taxon>
        <taxon>Papilionoideae</taxon>
        <taxon>50 kb inversion clade</taxon>
        <taxon>NPAAA clade</taxon>
        <taxon>indigoferoid/millettioid clade</taxon>
        <taxon>Phaseoleae</taxon>
        <taxon>Vigna</taxon>
    </lineage>
</organism>
<dbReference type="EMBL" id="CP144692">
    <property type="protein sequence ID" value="WVY98620.1"/>
    <property type="molecule type" value="Genomic_DNA"/>
</dbReference>
<dbReference type="Proteomes" id="UP001374535">
    <property type="component" value="Chromosome 9"/>
</dbReference>
<name>A0AAQ3RNX0_VIGMU</name>
<dbReference type="AlphaFoldDB" id="A0AAQ3RNX0"/>
<keyword evidence="2" id="KW-1185">Reference proteome</keyword>
<protein>
    <submittedName>
        <fullName evidence="1">Uncharacterized protein</fullName>
    </submittedName>
</protein>